<dbReference type="InterPro" id="IPR029058">
    <property type="entry name" value="AB_hydrolase_fold"/>
</dbReference>
<dbReference type="InterPro" id="IPR000801">
    <property type="entry name" value="Esterase-like"/>
</dbReference>
<protein>
    <submittedName>
        <fullName evidence="2">Enterochelin esterase</fullName>
    </submittedName>
</protein>
<keyword evidence="1" id="KW-0812">Transmembrane</keyword>
<dbReference type="EMBL" id="FOAZ01000001">
    <property type="protein sequence ID" value="SEK21463.1"/>
    <property type="molecule type" value="Genomic_DNA"/>
</dbReference>
<gene>
    <name evidence="2" type="ORF">SAMN05414137_101107</name>
</gene>
<dbReference type="Pfam" id="PF00756">
    <property type="entry name" value="Esterase"/>
    <property type="match status" value="1"/>
</dbReference>
<dbReference type="eggNOG" id="COG0627">
    <property type="taxonomic scope" value="Bacteria"/>
</dbReference>
<feature type="transmembrane region" description="Helical" evidence="1">
    <location>
        <begin position="6"/>
        <end position="26"/>
    </location>
</feature>
<evidence type="ECO:0000256" key="1">
    <source>
        <dbReference type="SAM" id="Phobius"/>
    </source>
</evidence>
<evidence type="ECO:0000313" key="3">
    <source>
        <dbReference type="Proteomes" id="UP000183015"/>
    </source>
</evidence>
<dbReference type="OrthoDB" id="3849008at2"/>
<evidence type="ECO:0000313" key="2">
    <source>
        <dbReference type="EMBL" id="SEK21463.1"/>
    </source>
</evidence>
<accession>A0A1H7F5R4</accession>
<sequence>MSLTSTPFFVLTILITICALVALFVFWNRIPGPRPARLGGRLGLALFSQLTAVVAVMVYVNNSMGPFYESWSDLFGGSSAPPVTTAVGGGGQHGHGGGQAGDGKLHFTEYSPGVMKARTVGARSGIDGSVYVWLPPQYRDPAYAQTSFPVVELLPGTPGTPQAWFGTMRVQDEMQKLMAQGKVKPMIMVSAKLNTLGGNTDAGCADIPGTAKTATWLAEDVPALVRSNFRAARGADGWGIMGYSAGAYCAVNLTVQHPETFRAAVSLSGYNTPESPLVTRDPSLARANNPYLLLKQAKQQPPVSFLMAGSLQDQGTVPAARALLGVLHQPGASRLLTVQTGGHTPDVWRGMLPAALTWLSARTASQGTAS</sequence>
<dbReference type="SUPFAM" id="SSF53474">
    <property type="entry name" value="alpha/beta-Hydrolases"/>
    <property type="match status" value="1"/>
</dbReference>
<feature type="transmembrane region" description="Helical" evidence="1">
    <location>
        <begin position="38"/>
        <end position="60"/>
    </location>
</feature>
<dbReference type="AlphaFoldDB" id="A0A1H7F5R4"/>
<proteinExistence type="predicted"/>
<dbReference type="Proteomes" id="UP000183015">
    <property type="component" value="Unassembled WGS sequence"/>
</dbReference>
<dbReference type="InterPro" id="IPR050583">
    <property type="entry name" value="Mycobacterial_A85_antigen"/>
</dbReference>
<name>A0A1H7F5R4_STRJI</name>
<reference evidence="3" key="1">
    <citation type="submission" date="2016-10" db="EMBL/GenBank/DDBJ databases">
        <authorList>
            <person name="Varghese N."/>
        </authorList>
    </citation>
    <scope>NUCLEOTIDE SEQUENCE [LARGE SCALE GENOMIC DNA]</scope>
    <source>
        <strain evidence="3">DSM 45096 / BCRC 16803 / CGMCC 4.1857 / CIP 109030 / JCM 12277 / KCTC 19219 / NBRC 100920 / 33214</strain>
    </source>
</reference>
<dbReference type="STRING" id="235985.SAMN05414137_101107"/>
<organism evidence="2 3">
    <name type="scientific">Streptacidiphilus jiangxiensis</name>
    <dbReference type="NCBI Taxonomy" id="235985"/>
    <lineage>
        <taxon>Bacteria</taxon>
        <taxon>Bacillati</taxon>
        <taxon>Actinomycetota</taxon>
        <taxon>Actinomycetes</taxon>
        <taxon>Kitasatosporales</taxon>
        <taxon>Streptomycetaceae</taxon>
        <taxon>Streptacidiphilus</taxon>
    </lineage>
</organism>
<keyword evidence="3" id="KW-1185">Reference proteome</keyword>
<dbReference type="PANTHER" id="PTHR48098:SF1">
    <property type="entry name" value="DIACYLGLYCEROL ACYLTRANSFERASE_MYCOLYLTRANSFERASE AG85A"/>
    <property type="match status" value="1"/>
</dbReference>
<keyword evidence="1" id="KW-0472">Membrane</keyword>
<dbReference type="PANTHER" id="PTHR48098">
    <property type="entry name" value="ENTEROCHELIN ESTERASE-RELATED"/>
    <property type="match status" value="1"/>
</dbReference>
<dbReference type="RefSeq" id="WP_042453669.1">
    <property type="nucleotide sequence ID" value="NZ_BBPN01000029.1"/>
</dbReference>
<dbReference type="GO" id="GO:0016747">
    <property type="term" value="F:acyltransferase activity, transferring groups other than amino-acyl groups"/>
    <property type="evidence" value="ECO:0007669"/>
    <property type="project" value="TreeGrafter"/>
</dbReference>
<dbReference type="Gene3D" id="3.40.50.1820">
    <property type="entry name" value="alpha/beta hydrolase"/>
    <property type="match status" value="1"/>
</dbReference>
<keyword evidence="1" id="KW-1133">Transmembrane helix</keyword>